<keyword evidence="1" id="KW-0472">Membrane</keyword>
<keyword evidence="3" id="KW-1185">Reference proteome</keyword>
<accession>A0A9P1J169</accession>
<name>A0A9P1J169_9PELO</name>
<reference evidence="2" key="1">
    <citation type="submission" date="2022-11" db="EMBL/GenBank/DDBJ databases">
        <authorList>
            <person name="Kikuchi T."/>
        </authorList>
    </citation>
    <scope>NUCLEOTIDE SEQUENCE</scope>
    <source>
        <strain evidence="2">PS1010</strain>
    </source>
</reference>
<feature type="transmembrane region" description="Helical" evidence="1">
    <location>
        <begin position="139"/>
        <end position="163"/>
    </location>
</feature>
<proteinExistence type="predicted"/>
<feature type="transmembrane region" description="Helical" evidence="1">
    <location>
        <begin position="44"/>
        <end position="68"/>
    </location>
</feature>
<comment type="caution">
    <text evidence="2">The sequence shown here is derived from an EMBL/GenBank/DDBJ whole genome shotgun (WGS) entry which is preliminary data.</text>
</comment>
<evidence type="ECO:0000256" key="1">
    <source>
        <dbReference type="SAM" id="Phobius"/>
    </source>
</evidence>
<keyword evidence="1" id="KW-1133">Transmembrane helix</keyword>
<dbReference type="OrthoDB" id="5844200at2759"/>
<dbReference type="EMBL" id="CANHGI010000006">
    <property type="protein sequence ID" value="CAI5456261.1"/>
    <property type="molecule type" value="Genomic_DNA"/>
</dbReference>
<organism evidence="2 3">
    <name type="scientific">Caenorhabditis angaria</name>
    <dbReference type="NCBI Taxonomy" id="860376"/>
    <lineage>
        <taxon>Eukaryota</taxon>
        <taxon>Metazoa</taxon>
        <taxon>Ecdysozoa</taxon>
        <taxon>Nematoda</taxon>
        <taxon>Chromadorea</taxon>
        <taxon>Rhabditida</taxon>
        <taxon>Rhabditina</taxon>
        <taxon>Rhabditomorpha</taxon>
        <taxon>Rhabditoidea</taxon>
        <taxon>Rhabditidae</taxon>
        <taxon>Peloderinae</taxon>
        <taxon>Caenorhabditis</taxon>
    </lineage>
</organism>
<feature type="transmembrane region" description="Helical" evidence="1">
    <location>
        <begin position="104"/>
        <end position="127"/>
    </location>
</feature>
<dbReference type="Proteomes" id="UP001152747">
    <property type="component" value="Unassembled WGS sequence"/>
</dbReference>
<sequence>MTRQNIRPCRVTVNDSCSNSSQGGWFRSRFVLIRPRCCLLDTFTLLYILAIIGLIFSIVSLILVSIYTPNPLEIIVFSFAIIAMAVVIGTLITKNLYLAQISFCLLIVLIILLSGAVFYLFFSMMLSQKYHYGDWRFKVFMITEIIFIICVAIYVSVMLYLLLDVITYCKRNREEVETPRNTIHFDNRY</sequence>
<evidence type="ECO:0000313" key="2">
    <source>
        <dbReference type="EMBL" id="CAI5456261.1"/>
    </source>
</evidence>
<keyword evidence="1" id="KW-0812">Transmembrane</keyword>
<evidence type="ECO:0000313" key="3">
    <source>
        <dbReference type="Proteomes" id="UP001152747"/>
    </source>
</evidence>
<feature type="transmembrane region" description="Helical" evidence="1">
    <location>
        <begin position="74"/>
        <end position="92"/>
    </location>
</feature>
<dbReference type="AlphaFoldDB" id="A0A9P1J169"/>
<gene>
    <name evidence="2" type="ORF">CAMP_LOCUS18898</name>
</gene>
<protein>
    <submittedName>
        <fullName evidence="2">Uncharacterized protein</fullName>
    </submittedName>
</protein>